<sequence>MPTFRVVRASSLPAHEAWRRVTHWPSHGGRVPLTSVTMEPPEPTRLGTVVVAHTGVGGFGFDDRMEVVHWTPPRDDHPGVCRLEKRGTVVLGWAEIEVHPRGDRSIVVWREEVRVAKLPRLFSMPLAWAGRLVFARLLAAVLAQ</sequence>
<organism evidence="1 2">
    <name type="scientific">Lipingzhangella rawalii</name>
    <dbReference type="NCBI Taxonomy" id="2055835"/>
    <lineage>
        <taxon>Bacteria</taxon>
        <taxon>Bacillati</taxon>
        <taxon>Actinomycetota</taxon>
        <taxon>Actinomycetes</taxon>
        <taxon>Streptosporangiales</taxon>
        <taxon>Nocardiopsidaceae</taxon>
        <taxon>Lipingzhangella</taxon>
    </lineage>
</organism>
<comment type="caution">
    <text evidence="1">The sequence shown here is derived from an EMBL/GenBank/DDBJ whole genome shotgun (WGS) entry which is preliminary data.</text>
</comment>
<name>A0ABU2H8Z4_9ACTN</name>
<protein>
    <submittedName>
        <fullName evidence="1">SRPBCC family protein</fullName>
    </submittedName>
</protein>
<dbReference type="Proteomes" id="UP001250214">
    <property type="component" value="Unassembled WGS sequence"/>
</dbReference>
<dbReference type="SUPFAM" id="SSF55961">
    <property type="entry name" value="Bet v1-like"/>
    <property type="match status" value="1"/>
</dbReference>
<evidence type="ECO:0000313" key="1">
    <source>
        <dbReference type="EMBL" id="MDS1271320.1"/>
    </source>
</evidence>
<proteinExistence type="predicted"/>
<dbReference type="EMBL" id="JAVLVT010000005">
    <property type="protein sequence ID" value="MDS1271320.1"/>
    <property type="molecule type" value="Genomic_DNA"/>
</dbReference>
<reference evidence="2" key="1">
    <citation type="submission" date="2023-07" db="EMBL/GenBank/DDBJ databases">
        <title>Novel species in the genus Lipingzhangella isolated from Sambhar Salt Lake.</title>
        <authorList>
            <person name="Jiya N."/>
            <person name="Kajale S."/>
            <person name="Sharma A."/>
        </authorList>
    </citation>
    <scope>NUCLEOTIDE SEQUENCE [LARGE SCALE GENOMIC DNA]</scope>
    <source>
        <strain evidence="2">LS1_29</strain>
    </source>
</reference>
<accession>A0ABU2H8Z4</accession>
<gene>
    <name evidence="1" type="ORF">RIF23_13540</name>
</gene>
<keyword evidence="2" id="KW-1185">Reference proteome</keyword>
<evidence type="ECO:0000313" key="2">
    <source>
        <dbReference type="Proteomes" id="UP001250214"/>
    </source>
</evidence>